<dbReference type="Proteomes" id="UP000198287">
    <property type="component" value="Unassembled WGS sequence"/>
</dbReference>
<proteinExistence type="predicted"/>
<evidence type="ECO:0000313" key="2">
    <source>
        <dbReference type="Proteomes" id="UP000198287"/>
    </source>
</evidence>
<sequence>MQELQLFSDHDYLTYPAKVKKALKLVKTLQGLGKSDPAYNVCLLHKSIRILTVCLYENGNYGKCADLLEKCISVAETVGEGVPGFTLRINLIRCWMEMKNILELKKQLDILKKHALCWFGSLDAISILDEDMVVDLEELGIKVFD</sequence>
<dbReference type="AlphaFoldDB" id="A0A226DZC1"/>
<reference evidence="1 2" key="1">
    <citation type="submission" date="2015-12" db="EMBL/GenBank/DDBJ databases">
        <title>The genome of Folsomia candida.</title>
        <authorList>
            <person name="Faddeeva A."/>
            <person name="Derks M.F."/>
            <person name="Anvar Y."/>
            <person name="Smit S."/>
            <person name="Van Straalen N."/>
            <person name="Roelofs D."/>
        </authorList>
    </citation>
    <scope>NUCLEOTIDE SEQUENCE [LARGE SCALE GENOMIC DNA]</scope>
    <source>
        <strain evidence="1 2">VU population</strain>
        <tissue evidence="1">Whole body</tissue>
    </source>
</reference>
<evidence type="ECO:0000313" key="1">
    <source>
        <dbReference type="EMBL" id="OXA49546.1"/>
    </source>
</evidence>
<gene>
    <name evidence="1" type="ORF">Fcan01_15859</name>
</gene>
<accession>A0A226DZC1</accession>
<protein>
    <submittedName>
        <fullName evidence="1">Uncharacterized protein</fullName>
    </submittedName>
</protein>
<organism evidence="1 2">
    <name type="scientific">Folsomia candida</name>
    <name type="common">Springtail</name>
    <dbReference type="NCBI Taxonomy" id="158441"/>
    <lineage>
        <taxon>Eukaryota</taxon>
        <taxon>Metazoa</taxon>
        <taxon>Ecdysozoa</taxon>
        <taxon>Arthropoda</taxon>
        <taxon>Hexapoda</taxon>
        <taxon>Collembola</taxon>
        <taxon>Entomobryomorpha</taxon>
        <taxon>Isotomoidea</taxon>
        <taxon>Isotomidae</taxon>
        <taxon>Proisotominae</taxon>
        <taxon>Folsomia</taxon>
    </lineage>
</organism>
<comment type="caution">
    <text evidence="1">The sequence shown here is derived from an EMBL/GenBank/DDBJ whole genome shotgun (WGS) entry which is preliminary data.</text>
</comment>
<dbReference type="EMBL" id="LNIX01000010">
    <property type="protein sequence ID" value="OXA49546.1"/>
    <property type="molecule type" value="Genomic_DNA"/>
</dbReference>
<name>A0A226DZC1_FOLCA</name>
<keyword evidence="2" id="KW-1185">Reference proteome</keyword>